<dbReference type="InterPro" id="IPR051941">
    <property type="entry name" value="BG_Antigen-Binding_Lectin"/>
</dbReference>
<evidence type="ECO:0000256" key="4">
    <source>
        <dbReference type="ARBA" id="ARBA00011233"/>
    </source>
</evidence>
<reference evidence="11" key="4">
    <citation type="submission" date="2025-08" db="UniProtKB">
        <authorList>
            <consortium name="Ensembl"/>
        </authorList>
    </citation>
    <scope>IDENTIFICATION</scope>
</reference>
<keyword evidence="6" id="KW-0479">Metal-binding</keyword>
<evidence type="ECO:0000256" key="8">
    <source>
        <dbReference type="ARBA" id="ARBA00022837"/>
    </source>
</evidence>
<dbReference type="SUPFAM" id="SSF49785">
    <property type="entry name" value="Galactose-binding domain-like"/>
    <property type="match status" value="2"/>
</dbReference>
<reference evidence="12" key="2">
    <citation type="journal article" date="2017" name="Sci. Adv.">
        <title>A tail of two voltages: Proteomic comparison of the three electric organs of the electric eel.</title>
        <authorList>
            <person name="Traeger L.L."/>
            <person name="Sabat G."/>
            <person name="Barrett-Wilt G.A."/>
            <person name="Wells G.B."/>
            <person name="Sussman M.R."/>
        </authorList>
    </citation>
    <scope>NUCLEOTIDE SEQUENCE [LARGE SCALE GENOMIC DNA]</scope>
</reference>
<dbReference type="SMART" id="SM00607">
    <property type="entry name" value="FTP"/>
    <property type="match status" value="2"/>
</dbReference>
<comment type="similarity">
    <text evidence="3">Belongs to the fucolectin family.</text>
</comment>
<evidence type="ECO:0000259" key="10">
    <source>
        <dbReference type="SMART" id="SM00607"/>
    </source>
</evidence>
<feature type="domain" description="Fucolectin tachylectin-4 pentraxin-1" evidence="10">
    <location>
        <begin position="84"/>
        <end position="234"/>
    </location>
</feature>
<evidence type="ECO:0000256" key="3">
    <source>
        <dbReference type="ARBA" id="ARBA00010147"/>
    </source>
</evidence>
<dbReference type="PANTHER" id="PTHR45713">
    <property type="entry name" value="FTP DOMAIN-CONTAINING PROTEIN"/>
    <property type="match status" value="1"/>
</dbReference>
<dbReference type="GO" id="GO:0001868">
    <property type="term" value="P:regulation of complement activation, lectin pathway"/>
    <property type="evidence" value="ECO:0007669"/>
    <property type="project" value="UniProtKB-ARBA"/>
</dbReference>
<reference evidence="11" key="5">
    <citation type="submission" date="2025-09" db="UniProtKB">
        <authorList>
            <consortium name="Ensembl"/>
        </authorList>
    </citation>
    <scope>IDENTIFICATION</scope>
</reference>
<dbReference type="GO" id="GO:0010185">
    <property type="term" value="P:regulation of cellular defense response"/>
    <property type="evidence" value="ECO:0007669"/>
    <property type="project" value="UniProtKB-ARBA"/>
</dbReference>
<dbReference type="Ensembl" id="ENSEEET00000025990.2">
    <property type="protein sequence ID" value="ENSEEEP00000025694.2"/>
    <property type="gene ID" value="ENSEEEG00000012459.2"/>
</dbReference>
<dbReference type="GO" id="GO:0042806">
    <property type="term" value="F:fucose binding"/>
    <property type="evidence" value="ECO:0007669"/>
    <property type="project" value="UniProtKB-ARBA"/>
</dbReference>
<organism evidence="11 12">
    <name type="scientific">Electrophorus electricus</name>
    <name type="common">Electric eel</name>
    <name type="synonym">Gymnotus electricus</name>
    <dbReference type="NCBI Taxonomy" id="8005"/>
    <lineage>
        <taxon>Eukaryota</taxon>
        <taxon>Metazoa</taxon>
        <taxon>Chordata</taxon>
        <taxon>Craniata</taxon>
        <taxon>Vertebrata</taxon>
        <taxon>Euteleostomi</taxon>
        <taxon>Actinopterygii</taxon>
        <taxon>Neopterygii</taxon>
        <taxon>Teleostei</taxon>
        <taxon>Ostariophysi</taxon>
        <taxon>Gymnotiformes</taxon>
        <taxon>Gymnotoidei</taxon>
        <taxon>Gymnotidae</taxon>
        <taxon>Electrophorus</taxon>
    </lineage>
</organism>
<dbReference type="InterPro" id="IPR008979">
    <property type="entry name" value="Galactose-bd-like_sf"/>
</dbReference>
<dbReference type="Gene3D" id="2.60.120.260">
    <property type="entry name" value="Galactose-binding domain-like"/>
    <property type="match status" value="2"/>
</dbReference>
<name>A0A4W4FP36_ELEEL</name>
<evidence type="ECO:0000256" key="5">
    <source>
        <dbReference type="ARBA" id="ARBA00022525"/>
    </source>
</evidence>
<accession>A0A4W4FP36</accession>
<evidence type="ECO:0000256" key="1">
    <source>
        <dbReference type="ARBA" id="ARBA00002219"/>
    </source>
</evidence>
<dbReference type="InterPro" id="IPR006585">
    <property type="entry name" value="FTP1"/>
</dbReference>
<reference evidence="11" key="3">
    <citation type="submission" date="2020-05" db="EMBL/GenBank/DDBJ databases">
        <title>Electrophorus electricus (electric eel) genome, fEleEle1, primary haplotype.</title>
        <authorList>
            <person name="Myers G."/>
            <person name="Meyer A."/>
            <person name="Fedrigo O."/>
            <person name="Formenti G."/>
            <person name="Rhie A."/>
            <person name="Tracey A."/>
            <person name="Sims Y."/>
            <person name="Jarvis E.D."/>
        </authorList>
    </citation>
    <scope>NUCLEOTIDE SEQUENCE [LARGE SCALE GENOMIC DNA]</scope>
</reference>
<sequence length="383" mass="42715">MHDRFVCRGHYGAYKRTWATLSYWPLEKKRENSTTQERQTPDRHCTSQTLCFFRLPKMALAHFSTSVAMLLAISVRSCASFNLLGNVALKSKVVQSSTWSDSVTSYVATYAVDGKNDLNDQMCACTKSETHPWLRVELPRKYVVVRVAIGYPENCCQTSFTGAQIHVGNSLKNNGNDNPMVAVVDSVRVNAIRKVEYSFQPVKGRYVNVMLPTENKYLLICELEVYAIDADYIFSKKVNLALKGRATQSSLKKGDSAGFGLAQHAIDGNRNPDLNKGSCSHTEQEKDPWWRIDLLGKHFITSVSLTNRGDCCANRLNGTVIHVGNSLKSEGQKNAVCAKVSSLCAGQTKTFFCRRLIEGRYVTIVVPGENRILTLCEVEVYGV</sequence>
<comment type="function">
    <text evidence="1">Acts as a defensive agent. Recognizes blood group fucosylated oligosaccharides including A, B, H and Lewis B-type antigens. Does not recognize Lewis A antigen and has low affinity for monovalent haptens.</text>
</comment>
<gene>
    <name evidence="11" type="primary">LOC113580108</name>
</gene>
<proteinExistence type="inferred from homology"/>
<dbReference type="GO" id="GO:0046872">
    <property type="term" value="F:metal ion binding"/>
    <property type="evidence" value="ECO:0007669"/>
    <property type="project" value="UniProtKB-KW"/>
</dbReference>
<evidence type="ECO:0000256" key="2">
    <source>
        <dbReference type="ARBA" id="ARBA00004613"/>
    </source>
</evidence>
<feature type="domain" description="Fucolectin tachylectin-4 pentraxin-1" evidence="10">
    <location>
        <begin position="237"/>
        <end position="382"/>
    </location>
</feature>
<dbReference type="GeneTree" id="ENSGT01060000248575"/>
<keyword evidence="12" id="KW-1185">Reference proteome</keyword>
<evidence type="ECO:0000313" key="12">
    <source>
        <dbReference type="Proteomes" id="UP000314983"/>
    </source>
</evidence>
<dbReference type="GO" id="GO:0005576">
    <property type="term" value="C:extracellular region"/>
    <property type="evidence" value="ECO:0007669"/>
    <property type="project" value="UniProtKB-SubCell"/>
</dbReference>
<dbReference type="Pfam" id="PF22633">
    <property type="entry name" value="F5_F8_type_C_2"/>
    <property type="match status" value="2"/>
</dbReference>
<comment type="subunit">
    <text evidence="4">Homotrimer.</text>
</comment>
<dbReference type="AlphaFoldDB" id="A0A4W4FP36"/>
<evidence type="ECO:0000313" key="11">
    <source>
        <dbReference type="Ensembl" id="ENSEEEP00000025694.2"/>
    </source>
</evidence>
<protein>
    <recommendedName>
        <fullName evidence="10">Fucolectin tachylectin-4 pentraxin-1 domain-containing protein</fullName>
    </recommendedName>
</protein>
<comment type="subcellular location">
    <subcellularLocation>
        <location evidence="2">Secreted</location>
    </subcellularLocation>
</comment>
<keyword evidence="8" id="KW-0106">Calcium</keyword>
<keyword evidence="7" id="KW-0430">Lectin</keyword>
<keyword evidence="5" id="KW-0964">Secreted</keyword>
<dbReference type="Proteomes" id="UP000314983">
    <property type="component" value="Chromosome 1"/>
</dbReference>
<reference evidence="12" key="1">
    <citation type="journal article" date="2014" name="Science">
        <title>Nonhuman genetics. Genomic basis for the convergent evolution of electric organs.</title>
        <authorList>
            <person name="Gallant J.R."/>
            <person name="Traeger L.L."/>
            <person name="Volkening J.D."/>
            <person name="Moffett H."/>
            <person name="Chen P.H."/>
            <person name="Novina C.D."/>
            <person name="Phillips G.N.Jr."/>
            <person name="Anand R."/>
            <person name="Wells G.B."/>
            <person name="Pinch M."/>
            <person name="Guth R."/>
            <person name="Unguez G.A."/>
            <person name="Albert J.S."/>
            <person name="Zakon H.H."/>
            <person name="Samanta M.P."/>
            <person name="Sussman M.R."/>
        </authorList>
    </citation>
    <scope>NUCLEOTIDE SEQUENCE [LARGE SCALE GENOMIC DNA]</scope>
</reference>
<evidence type="ECO:0000256" key="9">
    <source>
        <dbReference type="ARBA" id="ARBA00023157"/>
    </source>
</evidence>
<keyword evidence="9" id="KW-1015">Disulfide bond</keyword>
<dbReference type="PANTHER" id="PTHR45713:SF8">
    <property type="entry name" value="SI:CH211-215K15.4"/>
    <property type="match status" value="1"/>
</dbReference>
<evidence type="ECO:0000256" key="7">
    <source>
        <dbReference type="ARBA" id="ARBA00022734"/>
    </source>
</evidence>
<evidence type="ECO:0000256" key="6">
    <source>
        <dbReference type="ARBA" id="ARBA00022723"/>
    </source>
</evidence>